<name>A0A120AHS3_9GAMM</name>
<evidence type="ECO:0000256" key="13">
    <source>
        <dbReference type="ARBA" id="ARBA00023075"/>
    </source>
</evidence>
<dbReference type="Pfam" id="PF21162">
    <property type="entry name" value="ETFQO_UQ-bd"/>
    <property type="match status" value="1"/>
</dbReference>
<dbReference type="PROSITE" id="PS51379">
    <property type="entry name" value="4FE4S_FER_2"/>
    <property type="match status" value="2"/>
</dbReference>
<gene>
    <name evidence="18" type="ORF">AZ78_4161</name>
</gene>
<dbReference type="SUPFAM" id="SSF51905">
    <property type="entry name" value="FAD/NAD(P)-binding domain"/>
    <property type="match status" value="1"/>
</dbReference>
<reference evidence="18 19" key="1">
    <citation type="journal article" date="2014" name="Genome Announc.">
        <title>Draft Genome Sequence of Lysobacter capsici AZ78, a Bacterium Antagonistic to Plant-Pathogenic Oomycetes.</title>
        <authorList>
            <person name="Puopolo G."/>
            <person name="Sonego P."/>
            <person name="Engelen K."/>
            <person name="Pertot I."/>
        </authorList>
    </citation>
    <scope>NUCLEOTIDE SEQUENCE [LARGE SCALE GENOMIC DNA]</scope>
    <source>
        <strain evidence="18 19">AZ78</strain>
    </source>
</reference>
<keyword evidence="7 15" id="KW-0274">FAD</keyword>
<keyword evidence="4 15" id="KW-0813">Transport</keyword>
<evidence type="ECO:0000313" key="18">
    <source>
        <dbReference type="EMBL" id="KWS06605.1"/>
    </source>
</evidence>
<evidence type="ECO:0000256" key="9">
    <source>
        <dbReference type="ARBA" id="ARBA00022982"/>
    </source>
</evidence>
<dbReference type="InterPro" id="IPR007859">
    <property type="entry name" value="ETF-QO/FixX_C"/>
</dbReference>
<dbReference type="InterPro" id="IPR036188">
    <property type="entry name" value="FAD/NAD-bd_sf"/>
</dbReference>
<dbReference type="EMBL" id="JAJA02000001">
    <property type="protein sequence ID" value="KWS06605.1"/>
    <property type="molecule type" value="Genomic_DNA"/>
</dbReference>
<feature type="domain" description="4Fe-4S ferredoxin-type" evidence="17">
    <location>
        <begin position="530"/>
        <end position="559"/>
    </location>
</feature>
<dbReference type="InterPro" id="IPR049398">
    <property type="entry name" value="ETF-QO/FixC_UQ-bd"/>
</dbReference>
<dbReference type="PANTHER" id="PTHR10617">
    <property type="entry name" value="ELECTRON TRANSFER FLAVOPROTEIN-UBIQUINONE OXIDOREDUCTASE"/>
    <property type="match status" value="1"/>
</dbReference>
<comment type="cofactor">
    <cofactor evidence="15">
        <name>[4Fe-4S] cluster</name>
        <dbReference type="ChEBI" id="CHEBI:49883"/>
    </cofactor>
    <text evidence="15">Binds 1 [4Fe-4S] cluster.</text>
</comment>
<keyword evidence="9 15" id="KW-0249">Electron transport</keyword>
<evidence type="ECO:0000256" key="2">
    <source>
        <dbReference type="ARBA" id="ARBA00002819"/>
    </source>
</evidence>
<dbReference type="SUPFAM" id="SSF54373">
    <property type="entry name" value="FAD-linked reductases, C-terminal domain"/>
    <property type="match status" value="1"/>
</dbReference>
<keyword evidence="12 15" id="KW-0411">Iron-sulfur</keyword>
<dbReference type="Gene3D" id="3.30.9.90">
    <property type="match status" value="1"/>
</dbReference>
<comment type="catalytic activity">
    <reaction evidence="15">
        <text>a ubiquinone + reduced [electron-transfer flavoprotein] = a ubiquinol + oxidized [electron-transfer flavoprotein] + H(+)</text>
        <dbReference type="Rhea" id="RHEA:24052"/>
        <dbReference type="Rhea" id="RHEA-COMP:9565"/>
        <dbReference type="Rhea" id="RHEA-COMP:9566"/>
        <dbReference type="Rhea" id="RHEA-COMP:10685"/>
        <dbReference type="Rhea" id="RHEA-COMP:10686"/>
        <dbReference type="ChEBI" id="CHEBI:15378"/>
        <dbReference type="ChEBI" id="CHEBI:16389"/>
        <dbReference type="ChEBI" id="CHEBI:17976"/>
        <dbReference type="ChEBI" id="CHEBI:57692"/>
        <dbReference type="ChEBI" id="CHEBI:58307"/>
        <dbReference type="EC" id="1.5.5.1"/>
    </reaction>
</comment>
<evidence type="ECO:0000256" key="4">
    <source>
        <dbReference type="ARBA" id="ARBA00022448"/>
    </source>
</evidence>
<evidence type="ECO:0000256" key="16">
    <source>
        <dbReference type="SAM" id="MobiDB-lite"/>
    </source>
</evidence>
<proteinExistence type="predicted"/>
<keyword evidence="19" id="KW-1185">Reference proteome</keyword>
<dbReference type="PANTHER" id="PTHR10617:SF107">
    <property type="entry name" value="ELECTRON TRANSFER FLAVOPROTEIN-UBIQUINONE OXIDOREDUCTASE, MITOCHONDRIAL"/>
    <property type="match status" value="1"/>
</dbReference>
<comment type="caution">
    <text evidence="18">The sequence shown here is derived from an EMBL/GenBank/DDBJ whole genome shotgun (WGS) entry which is preliminary data.</text>
</comment>
<evidence type="ECO:0000259" key="17">
    <source>
        <dbReference type="PROSITE" id="PS51379"/>
    </source>
</evidence>
<dbReference type="GO" id="GO:0046872">
    <property type="term" value="F:metal ion binding"/>
    <property type="evidence" value="ECO:0007669"/>
    <property type="project" value="UniProtKB-KW"/>
</dbReference>
<comment type="subcellular location">
    <subcellularLocation>
        <location evidence="3">Membrane</location>
    </subcellularLocation>
</comment>
<dbReference type="Gene3D" id="3.50.50.60">
    <property type="entry name" value="FAD/NAD(P)-binding domain"/>
    <property type="match status" value="1"/>
</dbReference>
<dbReference type="FunFam" id="3.30.70.20:FF:000015">
    <property type="entry name" value="Electron transfer flavoprotein-ubiquinone oxidoreductase"/>
    <property type="match status" value="1"/>
</dbReference>
<comment type="function">
    <text evidence="2 15">Accepts electrons from ETF and reduces ubiquinone.</text>
</comment>
<feature type="region of interest" description="Disordered" evidence="16">
    <location>
        <begin position="1"/>
        <end position="31"/>
    </location>
</feature>
<feature type="domain" description="4Fe-4S ferredoxin-type" evidence="17">
    <location>
        <begin position="490"/>
        <end position="526"/>
    </location>
</feature>
<protein>
    <recommendedName>
        <fullName evidence="15">Electron transfer flavoprotein-ubiquinone oxidoreductase</fullName>
        <shortName evidence="15">ETF-QO</shortName>
        <ecNumber evidence="15">1.5.5.1</ecNumber>
    </recommendedName>
</protein>
<dbReference type="SUPFAM" id="SSF54862">
    <property type="entry name" value="4Fe-4S ferredoxins"/>
    <property type="match status" value="1"/>
</dbReference>
<dbReference type="Pfam" id="PF01946">
    <property type="entry name" value="Thi4"/>
    <property type="match status" value="1"/>
</dbReference>
<evidence type="ECO:0000256" key="15">
    <source>
        <dbReference type="RuleBase" id="RU366068"/>
    </source>
</evidence>
<evidence type="ECO:0000256" key="5">
    <source>
        <dbReference type="ARBA" id="ARBA00022630"/>
    </source>
</evidence>
<dbReference type="GO" id="GO:0016020">
    <property type="term" value="C:membrane"/>
    <property type="evidence" value="ECO:0007669"/>
    <property type="project" value="UniProtKB-SubCell"/>
</dbReference>
<organism evidence="18 19">
    <name type="scientific">Lysobacter capsici AZ78</name>
    <dbReference type="NCBI Taxonomy" id="1444315"/>
    <lineage>
        <taxon>Bacteria</taxon>
        <taxon>Pseudomonadati</taxon>
        <taxon>Pseudomonadota</taxon>
        <taxon>Gammaproteobacteria</taxon>
        <taxon>Lysobacterales</taxon>
        <taxon>Lysobacteraceae</taxon>
        <taxon>Lysobacter</taxon>
    </lineage>
</organism>
<evidence type="ECO:0000256" key="12">
    <source>
        <dbReference type="ARBA" id="ARBA00023014"/>
    </source>
</evidence>
<evidence type="ECO:0000256" key="10">
    <source>
        <dbReference type="ARBA" id="ARBA00023002"/>
    </source>
</evidence>
<keyword evidence="8" id="KW-0809">Transit peptide</keyword>
<keyword evidence="11 15" id="KW-0408">Iron</keyword>
<evidence type="ECO:0000256" key="1">
    <source>
        <dbReference type="ARBA" id="ARBA00001974"/>
    </source>
</evidence>
<keyword evidence="10 15" id="KW-0560">Oxidoreductase</keyword>
<evidence type="ECO:0000256" key="14">
    <source>
        <dbReference type="ARBA" id="ARBA00023136"/>
    </source>
</evidence>
<evidence type="ECO:0000256" key="11">
    <source>
        <dbReference type="ARBA" id="ARBA00023004"/>
    </source>
</evidence>
<dbReference type="GO" id="GO:0051539">
    <property type="term" value="F:4 iron, 4 sulfur cluster binding"/>
    <property type="evidence" value="ECO:0007669"/>
    <property type="project" value="UniProtKB-UniRule"/>
</dbReference>
<dbReference type="GO" id="GO:0004174">
    <property type="term" value="F:electron-transferring-flavoprotein dehydrogenase activity"/>
    <property type="evidence" value="ECO:0007669"/>
    <property type="project" value="UniProtKB-UniRule"/>
</dbReference>
<dbReference type="InterPro" id="IPR017896">
    <property type="entry name" value="4Fe4S_Fe-S-bd"/>
</dbReference>
<evidence type="ECO:0000256" key="7">
    <source>
        <dbReference type="ARBA" id="ARBA00022827"/>
    </source>
</evidence>
<dbReference type="EC" id="1.5.5.1" evidence="15"/>
<keyword evidence="6 15" id="KW-0479">Metal-binding</keyword>
<feature type="compositionally biased region" description="Polar residues" evidence="16">
    <location>
        <begin position="15"/>
        <end position="31"/>
    </location>
</feature>
<keyword evidence="14" id="KW-0472">Membrane</keyword>
<evidence type="ECO:0000256" key="8">
    <source>
        <dbReference type="ARBA" id="ARBA00022946"/>
    </source>
</evidence>
<evidence type="ECO:0000256" key="6">
    <source>
        <dbReference type="ARBA" id="ARBA00022723"/>
    </source>
</evidence>
<accession>A0A120AHS3</accession>
<dbReference type="InterPro" id="IPR040156">
    <property type="entry name" value="ETF-QO"/>
</dbReference>
<evidence type="ECO:0000313" key="19">
    <source>
        <dbReference type="Proteomes" id="UP000023435"/>
    </source>
</evidence>
<dbReference type="Pfam" id="PF05187">
    <property type="entry name" value="Fer4_ETF_QO"/>
    <property type="match status" value="1"/>
</dbReference>
<dbReference type="Proteomes" id="UP000023435">
    <property type="component" value="Unassembled WGS sequence"/>
</dbReference>
<evidence type="ECO:0000256" key="3">
    <source>
        <dbReference type="ARBA" id="ARBA00004370"/>
    </source>
</evidence>
<keyword evidence="5 15" id="KW-0285">Flavoprotein</keyword>
<sequence>MAPLAQTRDNDAIARTSTASMSEQPIDTVQPSDTPAIEIERDVMEYDVVTVGAGPAGLSFAIRLKQLNPEISVCVIEKSSTIGAHILSGAVIETGPLDALLPNWRDNPPPICVPATDDEFWLLTKTGGRKLPVPPGMNNHGNVIVSLGAMCAWLAPQAEALGVEIYPGFAAAETLHDPDGRVAGVRIGDMGISKDGTPKDGFTAGIDIRAKVTVFAEGARGHLTKRLIKRFKLDADSDPQGYSIGIKELWQVPEDRVSPGKIVHSFGWPADSHTYGGSFLYHLDKGRIALGYVSGLDYRDPDYKPWEAFQQWKNHPMVKPLLEGGNLVSAGARAIVTGGYQSLPKVEMPGALLIGDTAGLLNVPKVKGTHQAIRSGMLAAEHLVAAELAAEGFDAKLRASDAMAELKKVRNIKPAFKKGLWFGMLNAAWETVTGGLSPWTLKNKPDWSSLQKLGEAEKPKRDYLDRTLAPRDRLASVYFAATEHDEDQPVHLKVADTNICITQCAEEYGNPCTRFCPAGVYEIVEEEGAKRLQINSANCVHCKTCDIKDPYEIINWVTPEGGSGPNYQNL</sequence>
<dbReference type="Gene3D" id="3.30.70.20">
    <property type="match status" value="1"/>
</dbReference>
<dbReference type="AlphaFoldDB" id="A0A120AHS3"/>
<comment type="cofactor">
    <cofactor evidence="1 15">
        <name>FAD</name>
        <dbReference type="ChEBI" id="CHEBI:57692"/>
    </cofactor>
</comment>
<keyword evidence="13 15" id="KW-0830">Ubiquinone</keyword>